<dbReference type="SUPFAM" id="SSF116726">
    <property type="entry name" value="TrkA C-terminal domain-like"/>
    <property type="match status" value="1"/>
</dbReference>
<keyword evidence="6 10" id="KW-0472">Membrane</keyword>
<accession>A0A0A7I3F0</accession>
<dbReference type="Pfam" id="PF02080">
    <property type="entry name" value="TrkA_C"/>
    <property type="match status" value="1"/>
</dbReference>
<dbReference type="InterPro" id="IPR050368">
    <property type="entry name" value="ClC-type_chloride_channel"/>
</dbReference>
<dbReference type="SUPFAM" id="SSF81340">
    <property type="entry name" value="Clc chloride channel"/>
    <property type="match status" value="1"/>
</dbReference>
<dbReference type="InterPro" id="IPR001807">
    <property type="entry name" value="ClC"/>
</dbReference>
<reference evidence="12 13" key="1">
    <citation type="journal article" date="2015" name="Genome Announc.">
        <title>Complete and Assembled Genome Sequence of Bifidobacterium kashiwanohense PV20-2, Isolated from the Feces of an Anemic Kenyan Infant.</title>
        <authorList>
            <person name="Vazquez-Gutierrez P."/>
            <person name="Lacroix C."/>
            <person name="Chassard C."/>
            <person name="Klumpp J."/>
            <person name="Jans C."/>
            <person name="Stevens M.J."/>
        </authorList>
    </citation>
    <scope>NUCLEOTIDE SEQUENCE [LARGE SCALE GENOMIC DNA]</scope>
    <source>
        <strain evidence="12 13">PV20-2</strain>
    </source>
</reference>
<evidence type="ECO:0000313" key="13">
    <source>
        <dbReference type="Proteomes" id="UP000030625"/>
    </source>
</evidence>
<comment type="subcellular location">
    <subcellularLocation>
        <location evidence="1">Membrane</location>
        <topology evidence="1">Multi-pass membrane protein</topology>
    </subcellularLocation>
</comment>
<feature type="transmembrane region" description="Helical" evidence="10">
    <location>
        <begin position="276"/>
        <end position="294"/>
    </location>
</feature>
<feature type="transmembrane region" description="Helical" evidence="10">
    <location>
        <begin position="336"/>
        <end position="356"/>
    </location>
</feature>
<dbReference type="CDD" id="cd01031">
    <property type="entry name" value="EriC"/>
    <property type="match status" value="1"/>
</dbReference>
<evidence type="ECO:0000256" key="3">
    <source>
        <dbReference type="ARBA" id="ARBA00022692"/>
    </source>
</evidence>
<feature type="transmembrane region" description="Helical" evidence="10">
    <location>
        <begin position="115"/>
        <end position="133"/>
    </location>
</feature>
<keyword evidence="8" id="KW-0868">Chloride</keyword>
<keyword evidence="9" id="KW-0407">Ion channel</keyword>
<feature type="transmembrane region" description="Helical" evidence="10">
    <location>
        <begin position="306"/>
        <end position="324"/>
    </location>
</feature>
<dbReference type="AlphaFoldDB" id="A0A0A7I3F0"/>
<evidence type="ECO:0000259" key="11">
    <source>
        <dbReference type="PROSITE" id="PS51202"/>
    </source>
</evidence>
<keyword evidence="5" id="KW-0406">Ion transport</keyword>
<dbReference type="RefSeq" id="WP_039196602.1">
    <property type="nucleotide sequence ID" value="NZ_CP007456.1"/>
</dbReference>
<dbReference type="OrthoDB" id="9767361at2"/>
<name>A0A0A7I3F0_9BIFI</name>
<keyword evidence="3 10" id="KW-0812">Transmembrane</keyword>
<evidence type="ECO:0000256" key="8">
    <source>
        <dbReference type="ARBA" id="ARBA00023214"/>
    </source>
</evidence>
<keyword evidence="4 10" id="KW-1133">Transmembrane helix</keyword>
<dbReference type="GO" id="GO:0008324">
    <property type="term" value="F:monoatomic cation transmembrane transporter activity"/>
    <property type="evidence" value="ECO:0007669"/>
    <property type="project" value="InterPro"/>
</dbReference>
<dbReference type="PANTHER" id="PTHR43427:SF6">
    <property type="entry name" value="CHLORIDE CHANNEL PROTEIN CLC-E"/>
    <property type="match status" value="1"/>
</dbReference>
<dbReference type="GO" id="GO:0006813">
    <property type="term" value="P:potassium ion transport"/>
    <property type="evidence" value="ECO:0007669"/>
    <property type="project" value="InterPro"/>
</dbReference>
<evidence type="ECO:0000256" key="2">
    <source>
        <dbReference type="ARBA" id="ARBA00022448"/>
    </source>
</evidence>
<dbReference type="PRINTS" id="PR00762">
    <property type="entry name" value="CLCHANNEL"/>
</dbReference>
<dbReference type="HOGENOM" id="CLU_015263_7_4_11"/>
<evidence type="ECO:0000256" key="7">
    <source>
        <dbReference type="ARBA" id="ARBA00023173"/>
    </source>
</evidence>
<dbReference type="Proteomes" id="UP000030625">
    <property type="component" value="Chromosome"/>
</dbReference>
<dbReference type="EMBL" id="CP007456">
    <property type="protein sequence ID" value="AIZ13720.1"/>
    <property type="molecule type" value="Genomic_DNA"/>
</dbReference>
<dbReference type="KEGG" id="bka:AH68_00380"/>
<dbReference type="GO" id="GO:0005254">
    <property type="term" value="F:chloride channel activity"/>
    <property type="evidence" value="ECO:0007669"/>
    <property type="project" value="UniProtKB-KW"/>
</dbReference>
<feature type="transmembrane region" description="Helical" evidence="10">
    <location>
        <begin position="400"/>
        <end position="420"/>
    </location>
</feature>
<organism evidence="12 13">
    <name type="scientific">Bifidobacterium catenulatum PV20-2</name>
    <dbReference type="NCBI Taxonomy" id="1447716"/>
    <lineage>
        <taxon>Bacteria</taxon>
        <taxon>Bacillati</taxon>
        <taxon>Actinomycetota</taxon>
        <taxon>Actinomycetes</taxon>
        <taxon>Bifidobacteriales</taxon>
        <taxon>Bifidobacteriaceae</taxon>
        <taxon>Bifidobacterium</taxon>
    </lineage>
</organism>
<feature type="transmembrane region" description="Helical" evidence="10">
    <location>
        <begin position="65"/>
        <end position="85"/>
    </location>
</feature>
<evidence type="ECO:0000256" key="10">
    <source>
        <dbReference type="SAM" id="Phobius"/>
    </source>
</evidence>
<evidence type="ECO:0000256" key="9">
    <source>
        <dbReference type="ARBA" id="ARBA00023303"/>
    </source>
</evidence>
<feature type="transmembrane region" description="Helical" evidence="10">
    <location>
        <begin position="368"/>
        <end position="394"/>
    </location>
</feature>
<dbReference type="PROSITE" id="PS51202">
    <property type="entry name" value="RCK_C"/>
    <property type="match status" value="1"/>
</dbReference>
<evidence type="ECO:0000256" key="6">
    <source>
        <dbReference type="ARBA" id="ARBA00023136"/>
    </source>
</evidence>
<dbReference type="GO" id="GO:0034707">
    <property type="term" value="C:chloride channel complex"/>
    <property type="evidence" value="ECO:0007669"/>
    <property type="project" value="UniProtKB-KW"/>
</dbReference>
<dbReference type="Pfam" id="PF00654">
    <property type="entry name" value="Voltage_CLC"/>
    <property type="match status" value="1"/>
</dbReference>
<proteinExistence type="predicted"/>
<evidence type="ECO:0000256" key="4">
    <source>
        <dbReference type="ARBA" id="ARBA00022989"/>
    </source>
</evidence>
<sequence>MTGNDAAHDIRRLIPRFDHLKWKMAAAGIVIGLVSGLLVVVYRLGIEYGTDASRWIYARIRETPWLIAPWAVAAVAAALAIAWMVGKEPMAGGSGIPQTNGVVICGLKMRWQTILPVRFVGGLLGALFGLSLGREGPSIQIGASGAQCVSHRLRGRRREDMQEHYLVTAGAAAGLSAAFSAPLSGMMFALEGVHRSFSPAILMGATAASLTADFVSKYCFGLRPVLDFGDIGQLSLEEYVWLIPLGLVAGLVGSLMNRLLLGFQTLYGKLPAWSRPMIAIAIALPVGIWLPDVLGGGSNLIDTAEHARVGLGMLCLLFVAKMLFTSTSFGSGAPGGIFMPILAVGSLAGGICGEVLHRFGDLPSDAVAVFAVCVMTGTLAASVKTPITSILLAVEMSGTLTHMLPVAAVAFIALLVSDLLRTKPIYGELLKRYMRAQGDDTRIPSQVGSGVMELPLEMGAIADGQRVRDVAWPSGCLIIGLRRGEREIVPRGDTLLRAGDYLVVLFSGEEEREVRPAMRRLCDARLD</sequence>
<feature type="domain" description="RCK C-terminal" evidence="11">
    <location>
        <begin position="438"/>
        <end position="520"/>
    </location>
</feature>
<dbReference type="InterPro" id="IPR006037">
    <property type="entry name" value="RCK_C"/>
</dbReference>
<keyword evidence="7" id="KW-0869">Chloride channel</keyword>
<evidence type="ECO:0000313" key="12">
    <source>
        <dbReference type="EMBL" id="AIZ13720.1"/>
    </source>
</evidence>
<protein>
    <submittedName>
        <fullName evidence="12">Sodium:proton antiporter</fullName>
    </submittedName>
</protein>
<dbReference type="Gene3D" id="3.30.70.1450">
    <property type="entry name" value="Regulator of K+ conductance, C-terminal domain"/>
    <property type="match status" value="1"/>
</dbReference>
<keyword evidence="2" id="KW-0813">Transport</keyword>
<dbReference type="STRING" id="1447716.AH68_00380"/>
<gene>
    <name evidence="12" type="ORF">AH68_00380</name>
</gene>
<evidence type="ECO:0000256" key="5">
    <source>
        <dbReference type="ARBA" id="ARBA00023065"/>
    </source>
</evidence>
<dbReference type="PANTHER" id="PTHR43427">
    <property type="entry name" value="CHLORIDE CHANNEL PROTEIN CLC-E"/>
    <property type="match status" value="1"/>
</dbReference>
<feature type="transmembrane region" description="Helical" evidence="10">
    <location>
        <begin position="236"/>
        <end position="256"/>
    </location>
</feature>
<feature type="transmembrane region" description="Helical" evidence="10">
    <location>
        <begin position="165"/>
        <end position="190"/>
    </location>
</feature>
<evidence type="ECO:0000256" key="1">
    <source>
        <dbReference type="ARBA" id="ARBA00004141"/>
    </source>
</evidence>
<dbReference type="Gene3D" id="1.10.3080.10">
    <property type="entry name" value="Clc chloride channel"/>
    <property type="match status" value="1"/>
</dbReference>
<dbReference type="InterPro" id="IPR036721">
    <property type="entry name" value="RCK_C_sf"/>
</dbReference>
<dbReference type="InterPro" id="IPR014743">
    <property type="entry name" value="Cl-channel_core"/>
</dbReference>
<feature type="transmembrane region" description="Helical" evidence="10">
    <location>
        <begin position="24"/>
        <end position="44"/>
    </location>
</feature>
<feature type="transmembrane region" description="Helical" evidence="10">
    <location>
        <begin position="196"/>
        <end position="215"/>
    </location>
</feature>